<evidence type="ECO:0000256" key="5">
    <source>
        <dbReference type="ARBA" id="ARBA00023306"/>
    </source>
</evidence>
<evidence type="ECO:0000256" key="3">
    <source>
        <dbReference type="ARBA" id="ARBA00023125"/>
    </source>
</evidence>
<dbReference type="InterPro" id="IPR037241">
    <property type="entry name" value="E2F-DP_heterodim"/>
</dbReference>
<dbReference type="Pfam" id="PF16421">
    <property type="entry name" value="E2F_CC-MB"/>
    <property type="match status" value="1"/>
</dbReference>
<evidence type="ECO:0000256" key="4">
    <source>
        <dbReference type="ARBA" id="ARBA00023163"/>
    </source>
</evidence>
<dbReference type="PANTHER" id="PTHR12081:SF18">
    <property type="entry name" value="TRANSCRIPTION FACTOR E2F2-RELATED"/>
    <property type="match status" value="1"/>
</dbReference>
<keyword evidence="2 6" id="KW-0805">Transcription regulation</keyword>
<evidence type="ECO:0000256" key="1">
    <source>
        <dbReference type="ARBA" id="ARBA00010940"/>
    </source>
</evidence>
<dbReference type="InterPro" id="IPR036388">
    <property type="entry name" value="WH-like_DNA-bd_sf"/>
</dbReference>
<feature type="region of interest" description="Disordered" evidence="7">
    <location>
        <begin position="549"/>
        <end position="572"/>
    </location>
</feature>
<evidence type="ECO:0000256" key="7">
    <source>
        <dbReference type="SAM" id="MobiDB-lite"/>
    </source>
</evidence>
<evidence type="ECO:0000256" key="2">
    <source>
        <dbReference type="ARBA" id="ARBA00023015"/>
    </source>
</evidence>
<keyword evidence="6" id="KW-0539">Nucleus</keyword>
<dbReference type="FunFam" id="1.10.10.10:FF:000008">
    <property type="entry name" value="E2F transcription factor 1"/>
    <property type="match status" value="1"/>
</dbReference>
<evidence type="ECO:0000256" key="6">
    <source>
        <dbReference type="RuleBase" id="RU003796"/>
    </source>
</evidence>
<keyword evidence="5" id="KW-0131">Cell cycle</keyword>
<feature type="compositionally biased region" description="Basic and acidic residues" evidence="7">
    <location>
        <begin position="175"/>
        <end position="189"/>
    </location>
</feature>
<comment type="similarity">
    <text evidence="1 6">Belongs to the E2F/DP family.</text>
</comment>
<dbReference type="InterPro" id="IPR032198">
    <property type="entry name" value="E2F_CC-MB"/>
</dbReference>
<dbReference type="EMBL" id="JACMSC010000014">
    <property type="protein sequence ID" value="KAG6488401.1"/>
    <property type="molecule type" value="Genomic_DNA"/>
</dbReference>
<dbReference type="GO" id="GO:0046983">
    <property type="term" value="F:protein dimerization activity"/>
    <property type="evidence" value="ECO:0007669"/>
    <property type="project" value="InterPro"/>
</dbReference>
<evidence type="ECO:0000313" key="10">
    <source>
        <dbReference type="Proteomes" id="UP000734854"/>
    </source>
</evidence>
<gene>
    <name evidence="9" type="ORF">ZIOFF_049644</name>
</gene>
<dbReference type="SMART" id="SM01372">
    <property type="entry name" value="E2F_TDP"/>
    <property type="match status" value="1"/>
</dbReference>
<dbReference type="GO" id="GO:0000981">
    <property type="term" value="F:DNA-binding transcription factor activity, RNA polymerase II-specific"/>
    <property type="evidence" value="ECO:0007669"/>
    <property type="project" value="TreeGrafter"/>
</dbReference>
<organism evidence="9 10">
    <name type="scientific">Zingiber officinale</name>
    <name type="common">Ginger</name>
    <name type="synonym">Amomum zingiber</name>
    <dbReference type="NCBI Taxonomy" id="94328"/>
    <lineage>
        <taxon>Eukaryota</taxon>
        <taxon>Viridiplantae</taxon>
        <taxon>Streptophyta</taxon>
        <taxon>Embryophyta</taxon>
        <taxon>Tracheophyta</taxon>
        <taxon>Spermatophyta</taxon>
        <taxon>Magnoliopsida</taxon>
        <taxon>Liliopsida</taxon>
        <taxon>Zingiberales</taxon>
        <taxon>Zingiberaceae</taxon>
        <taxon>Zingiber</taxon>
    </lineage>
</organism>
<dbReference type="Proteomes" id="UP000734854">
    <property type="component" value="Unassembled WGS sequence"/>
</dbReference>
<evidence type="ECO:0000313" key="9">
    <source>
        <dbReference type="EMBL" id="KAG6488401.1"/>
    </source>
</evidence>
<keyword evidence="10" id="KW-1185">Reference proteome</keyword>
<dbReference type="GO" id="GO:0090575">
    <property type="term" value="C:RNA polymerase II transcription regulator complex"/>
    <property type="evidence" value="ECO:0007669"/>
    <property type="project" value="TreeGrafter"/>
</dbReference>
<feature type="region of interest" description="Disordered" evidence="7">
    <location>
        <begin position="212"/>
        <end position="234"/>
    </location>
</feature>
<dbReference type="Pfam" id="PF02319">
    <property type="entry name" value="WHD_E2F_TDP"/>
    <property type="match status" value="1"/>
</dbReference>
<name>A0A8J5KLH4_ZINOF</name>
<dbReference type="GO" id="GO:0000978">
    <property type="term" value="F:RNA polymerase II cis-regulatory region sequence-specific DNA binding"/>
    <property type="evidence" value="ECO:0007669"/>
    <property type="project" value="InterPro"/>
</dbReference>
<evidence type="ECO:0000259" key="8">
    <source>
        <dbReference type="SMART" id="SM01372"/>
    </source>
</evidence>
<dbReference type="SUPFAM" id="SSF144074">
    <property type="entry name" value="E2F-DP heterodimerization region"/>
    <property type="match status" value="1"/>
</dbReference>
<feature type="region of interest" description="Disordered" evidence="7">
    <location>
        <begin position="479"/>
        <end position="500"/>
    </location>
</feature>
<comment type="caution">
    <text evidence="9">The sequence shown here is derived from an EMBL/GenBank/DDBJ whole genome shotgun (WGS) entry which is preliminary data.</text>
</comment>
<protein>
    <recommendedName>
        <fullName evidence="8">E2F/DP family winged-helix DNA-binding domain-containing protein</fullName>
    </recommendedName>
</protein>
<sequence>MPSLPPHRLVPRCTIISLPPDSFNPQPPRKPSLIRRPRSPKGPPIPVASPAAVFRRYWIRSSSRNPNRYKGFFPSGLFLDNDDLFWARDRGIRAGSFTPFGALYSRRAMSGSRTSGDRLAQPCGQIPQPLKHQHLLLSSPRPSSRADNHCFTVADGQASGAEVADSLIVNSPLKRKPEQGDNEASKLSEWKTTSGSPEVVINPLVKMTKKTYSRSKVSKSSKSDIKDSLPNAGSPSCNALSLVGTCRYDSSLGLLTKRFINLLKHAQDGTLDLNKAAETLEVQKRRIYDITNVLEGIGLIEKNLKNKIHWTGLDDAMPGEVENDMPMLQTEVENLVSQERQLDECISKMQESMSVFTEEESNQKLLYLTEDDIKRLPCFQNQTLIAIKAPHGTTLEVPDPDEKFSFYMKAFEYPHQRYRIVVRSTMGPIDIYLVSKFEKNFEEMNGVETPSRTDHVTNSQSLETSILAVATDESRDKKLEFKNQDSQGCLDASSAEDNGSGMTKIVASEIDTDADYWLQSDFGASITDLWNTPHESYWNGFSTDDFITGSTTPPEHQTPCVAIDPPTHSPLR</sequence>
<proteinExistence type="inferred from homology"/>
<dbReference type="AlphaFoldDB" id="A0A8J5KLH4"/>
<comment type="subcellular location">
    <subcellularLocation>
        <location evidence="6">Nucleus</location>
    </subcellularLocation>
</comment>
<dbReference type="SUPFAM" id="SSF46785">
    <property type="entry name" value="Winged helix' DNA-binding domain"/>
    <property type="match status" value="1"/>
</dbReference>
<keyword evidence="3 6" id="KW-0238">DNA-binding</keyword>
<feature type="region of interest" description="Disordered" evidence="7">
    <location>
        <begin position="20"/>
        <end position="46"/>
    </location>
</feature>
<reference evidence="9 10" key="1">
    <citation type="submission" date="2020-08" db="EMBL/GenBank/DDBJ databases">
        <title>Plant Genome Project.</title>
        <authorList>
            <person name="Zhang R.-G."/>
        </authorList>
    </citation>
    <scope>NUCLEOTIDE SEQUENCE [LARGE SCALE GENOMIC DNA]</scope>
    <source>
        <tissue evidence="9">Rhizome</tissue>
    </source>
</reference>
<dbReference type="Gene3D" id="6.10.250.540">
    <property type="match status" value="1"/>
</dbReference>
<feature type="domain" description="E2F/DP family winged-helix DNA-binding" evidence="8">
    <location>
        <begin position="247"/>
        <end position="312"/>
    </location>
</feature>
<accession>A0A8J5KLH4</accession>
<keyword evidence="4 6" id="KW-0804">Transcription</keyword>
<feature type="region of interest" description="Disordered" evidence="7">
    <location>
        <begin position="170"/>
        <end position="192"/>
    </location>
</feature>
<dbReference type="PANTHER" id="PTHR12081">
    <property type="entry name" value="TRANSCRIPTION FACTOR E2F"/>
    <property type="match status" value="1"/>
</dbReference>
<dbReference type="Gene3D" id="1.10.10.10">
    <property type="entry name" value="Winged helix-like DNA-binding domain superfamily/Winged helix DNA-binding domain"/>
    <property type="match status" value="1"/>
</dbReference>
<dbReference type="InterPro" id="IPR015633">
    <property type="entry name" value="E2F"/>
</dbReference>
<dbReference type="InterPro" id="IPR003316">
    <property type="entry name" value="E2F_WHTH_DNA-bd_dom"/>
</dbReference>
<dbReference type="CDD" id="cd14660">
    <property type="entry name" value="E2F_DD"/>
    <property type="match status" value="1"/>
</dbReference>
<dbReference type="InterPro" id="IPR036390">
    <property type="entry name" value="WH_DNA-bd_sf"/>
</dbReference>